<dbReference type="GO" id="GO:0005085">
    <property type="term" value="F:guanyl-nucleotide exchange factor activity"/>
    <property type="evidence" value="ECO:0007669"/>
    <property type="project" value="UniProtKB-UniRule"/>
</dbReference>
<dbReference type="PANTHER" id="PTHR33101:SF47">
    <property type="entry name" value="ROP GUANINE NUCLEOTIDE EXCHANGE FACTOR 2-RELATED"/>
    <property type="match status" value="1"/>
</dbReference>
<evidence type="ECO:0000313" key="4">
    <source>
        <dbReference type="EMBL" id="KAE9605404.1"/>
    </source>
</evidence>
<dbReference type="Gene3D" id="1.20.58.2010">
    <property type="entry name" value="PRONE domain, subdomain 1"/>
    <property type="match status" value="1"/>
</dbReference>
<dbReference type="PANTHER" id="PTHR33101">
    <property type="entry name" value="ROP GUANINE NUCLEOTIDE EXCHANGE FACTOR 1"/>
    <property type="match status" value="1"/>
</dbReference>
<keyword evidence="5" id="KW-1185">Reference proteome</keyword>
<gene>
    <name evidence="4" type="ORF">Lalb_Chr10g0096971</name>
</gene>
<reference evidence="5" key="1">
    <citation type="journal article" date="2020" name="Nat. Commun.">
        <title>Genome sequence of the cluster root forming white lupin.</title>
        <authorList>
            <person name="Hufnagel B."/>
            <person name="Marques A."/>
            <person name="Soriano A."/>
            <person name="Marques L."/>
            <person name="Divol F."/>
            <person name="Doumas P."/>
            <person name="Sallet E."/>
            <person name="Mancinotti D."/>
            <person name="Carrere S."/>
            <person name="Marande W."/>
            <person name="Arribat S."/>
            <person name="Keller J."/>
            <person name="Huneau C."/>
            <person name="Blein T."/>
            <person name="Aime D."/>
            <person name="Laguerre M."/>
            <person name="Taylor J."/>
            <person name="Schubert V."/>
            <person name="Nelson M."/>
            <person name="Geu-Flores F."/>
            <person name="Crespi M."/>
            <person name="Gallardo-Guerrero K."/>
            <person name="Delaux P.-M."/>
            <person name="Salse J."/>
            <person name="Berges H."/>
            <person name="Guyot R."/>
            <person name="Gouzy J."/>
            <person name="Peret B."/>
        </authorList>
    </citation>
    <scope>NUCLEOTIDE SEQUENCE [LARGE SCALE GENOMIC DNA]</scope>
    <source>
        <strain evidence="5">cv. Amiga</strain>
    </source>
</reference>
<dbReference type="PROSITE" id="PS51334">
    <property type="entry name" value="PRONE"/>
    <property type="match status" value="1"/>
</dbReference>
<dbReference type="EMBL" id="WOCE01000010">
    <property type="protein sequence ID" value="KAE9605404.1"/>
    <property type="molecule type" value="Genomic_DNA"/>
</dbReference>
<evidence type="ECO:0000256" key="1">
    <source>
        <dbReference type="ARBA" id="ARBA00022658"/>
    </source>
</evidence>
<protein>
    <submittedName>
        <fullName evidence="4">Putative PRONE domain-containing protein</fullName>
    </submittedName>
</protein>
<evidence type="ECO:0000259" key="3">
    <source>
        <dbReference type="PROSITE" id="PS51334"/>
    </source>
</evidence>
<name>A0A6A4PVV7_LUPAL</name>
<sequence length="58" mass="6699">MVNLLRTFFGHHDNKDIIDVGKAILESYSRVLESLAFNIVAWIEDVVHVDKSMRNQNV</sequence>
<evidence type="ECO:0000256" key="2">
    <source>
        <dbReference type="PROSITE-ProRule" id="PRU00663"/>
    </source>
</evidence>
<organism evidence="4 5">
    <name type="scientific">Lupinus albus</name>
    <name type="common">White lupine</name>
    <name type="synonym">Lupinus termis</name>
    <dbReference type="NCBI Taxonomy" id="3870"/>
    <lineage>
        <taxon>Eukaryota</taxon>
        <taxon>Viridiplantae</taxon>
        <taxon>Streptophyta</taxon>
        <taxon>Embryophyta</taxon>
        <taxon>Tracheophyta</taxon>
        <taxon>Spermatophyta</taxon>
        <taxon>Magnoliopsida</taxon>
        <taxon>eudicotyledons</taxon>
        <taxon>Gunneridae</taxon>
        <taxon>Pentapetalae</taxon>
        <taxon>rosids</taxon>
        <taxon>fabids</taxon>
        <taxon>Fabales</taxon>
        <taxon>Fabaceae</taxon>
        <taxon>Papilionoideae</taxon>
        <taxon>50 kb inversion clade</taxon>
        <taxon>genistoids sensu lato</taxon>
        <taxon>core genistoids</taxon>
        <taxon>Genisteae</taxon>
        <taxon>Lupinus</taxon>
    </lineage>
</organism>
<comment type="caution">
    <text evidence="4">The sequence shown here is derived from an EMBL/GenBank/DDBJ whole genome shotgun (WGS) entry which is preliminary data.</text>
</comment>
<dbReference type="Proteomes" id="UP000447434">
    <property type="component" value="Chromosome 10"/>
</dbReference>
<proteinExistence type="predicted"/>
<keyword evidence="1 2" id="KW-0344">Guanine-nucleotide releasing factor</keyword>
<evidence type="ECO:0000313" key="5">
    <source>
        <dbReference type="Proteomes" id="UP000447434"/>
    </source>
</evidence>
<dbReference type="AlphaFoldDB" id="A0A6A4PVV7"/>
<dbReference type="InterPro" id="IPR038937">
    <property type="entry name" value="RopGEF"/>
</dbReference>
<dbReference type="InterPro" id="IPR005512">
    <property type="entry name" value="PRONE_dom"/>
</dbReference>
<dbReference type="Pfam" id="PF03759">
    <property type="entry name" value="PRONE"/>
    <property type="match status" value="1"/>
</dbReference>
<accession>A0A6A4PVV7</accession>
<feature type="domain" description="PRONE" evidence="3">
    <location>
        <begin position="1"/>
        <end position="58"/>
    </location>
</feature>
<dbReference type="OrthoDB" id="1721528at2759"/>